<feature type="domain" description="Methyltransferase type 11" evidence="1">
    <location>
        <begin position="40"/>
        <end position="137"/>
    </location>
</feature>
<dbReference type="Pfam" id="PF08241">
    <property type="entry name" value="Methyltransf_11"/>
    <property type="match status" value="1"/>
</dbReference>
<dbReference type="Gene3D" id="3.40.50.150">
    <property type="entry name" value="Vaccinia Virus protein VP39"/>
    <property type="match status" value="1"/>
</dbReference>
<evidence type="ECO:0000313" key="2">
    <source>
        <dbReference type="EMBL" id="MDC7228448.1"/>
    </source>
</evidence>
<dbReference type="InterPro" id="IPR013216">
    <property type="entry name" value="Methyltransf_11"/>
</dbReference>
<dbReference type="GO" id="GO:0032259">
    <property type="term" value="P:methylation"/>
    <property type="evidence" value="ECO:0007669"/>
    <property type="project" value="UniProtKB-KW"/>
</dbReference>
<dbReference type="InterPro" id="IPR029063">
    <property type="entry name" value="SAM-dependent_MTases_sf"/>
</dbReference>
<proteinExistence type="predicted"/>
<dbReference type="EMBL" id="JAQQAL010000047">
    <property type="protein sequence ID" value="MDC7228448.1"/>
    <property type="molecule type" value="Genomic_DNA"/>
</dbReference>
<organism evidence="2 3">
    <name type="scientific">Candidatus Thalassospirochaeta sargassi</name>
    <dbReference type="NCBI Taxonomy" id="3119039"/>
    <lineage>
        <taxon>Bacteria</taxon>
        <taxon>Pseudomonadati</taxon>
        <taxon>Spirochaetota</taxon>
        <taxon>Spirochaetia</taxon>
        <taxon>Spirochaetales</taxon>
        <taxon>Spirochaetaceae</taxon>
        <taxon>Candidatus Thalassospirochaeta</taxon>
    </lineage>
</organism>
<accession>A0AAJ1IFM5</accession>
<dbReference type="GO" id="GO:0008757">
    <property type="term" value="F:S-adenosylmethionine-dependent methyltransferase activity"/>
    <property type="evidence" value="ECO:0007669"/>
    <property type="project" value="InterPro"/>
</dbReference>
<dbReference type="PANTHER" id="PTHR43591">
    <property type="entry name" value="METHYLTRANSFERASE"/>
    <property type="match status" value="1"/>
</dbReference>
<comment type="caution">
    <text evidence="2">The sequence shown here is derived from an EMBL/GenBank/DDBJ whole genome shotgun (WGS) entry which is preliminary data.</text>
</comment>
<sequence length="188" mass="21189">MNNIFNQKKLDNLNNPVRLQMIPPEYIWKLIEPEKHSDKVEIGAGTGIFSRAFQTISGTGKTIAFDISSEMIEWMTENIVTEYPQIIPLTASADTLPIADNSADIVYMITLHHELDSPESALQECRRILRSNGRIFIVDWNMNNTRMGPPAEIRFTAETVADQLNDAGFLNTRIDKGLDDFFIVTADG</sequence>
<protein>
    <submittedName>
        <fullName evidence="2">Class I SAM-dependent methyltransferase</fullName>
    </submittedName>
</protein>
<evidence type="ECO:0000259" key="1">
    <source>
        <dbReference type="Pfam" id="PF08241"/>
    </source>
</evidence>
<dbReference type="AlphaFoldDB" id="A0AAJ1IFM5"/>
<name>A0AAJ1IFM5_9SPIO</name>
<gene>
    <name evidence="2" type="ORF">PQJ61_16930</name>
</gene>
<keyword evidence="2" id="KW-0489">Methyltransferase</keyword>
<keyword evidence="2" id="KW-0808">Transferase</keyword>
<reference evidence="2 3" key="1">
    <citation type="submission" date="2022-12" db="EMBL/GenBank/DDBJ databases">
        <title>Metagenome assembled genome from gulf of manar.</title>
        <authorList>
            <person name="Kohli P."/>
            <person name="Pk S."/>
            <person name="Venkata Ramana C."/>
            <person name="Sasikala C."/>
        </authorList>
    </citation>
    <scope>NUCLEOTIDE SEQUENCE [LARGE SCALE GENOMIC DNA]</scope>
    <source>
        <strain evidence="2">JB008</strain>
    </source>
</reference>
<evidence type="ECO:0000313" key="3">
    <source>
        <dbReference type="Proteomes" id="UP001221217"/>
    </source>
</evidence>
<dbReference type="SUPFAM" id="SSF53335">
    <property type="entry name" value="S-adenosyl-L-methionine-dependent methyltransferases"/>
    <property type="match status" value="1"/>
</dbReference>
<dbReference type="Proteomes" id="UP001221217">
    <property type="component" value="Unassembled WGS sequence"/>
</dbReference>
<dbReference type="CDD" id="cd02440">
    <property type="entry name" value="AdoMet_MTases"/>
    <property type="match status" value="1"/>
</dbReference>